<proteinExistence type="predicted"/>
<dbReference type="SMART" id="SM00034">
    <property type="entry name" value="CLECT"/>
    <property type="match status" value="2"/>
</dbReference>
<dbReference type="PROSITE" id="PS50041">
    <property type="entry name" value="C_TYPE_LECTIN_2"/>
    <property type="match status" value="2"/>
</dbReference>
<dbReference type="OrthoDB" id="7773875at2759"/>
<dbReference type="PROSITE" id="PS00615">
    <property type="entry name" value="C_TYPE_LECTIN_1"/>
    <property type="match status" value="2"/>
</dbReference>
<organism evidence="4 5">
    <name type="scientific">Lucilia cuprina</name>
    <name type="common">Green bottle fly</name>
    <name type="synonym">Australian sheep blowfly</name>
    <dbReference type="NCBI Taxonomy" id="7375"/>
    <lineage>
        <taxon>Eukaryota</taxon>
        <taxon>Metazoa</taxon>
        <taxon>Ecdysozoa</taxon>
        <taxon>Arthropoda</taxon>
        <taxon>Hexapoda</taxon>
        <taxon>Insecta</taxon>
        <taxon>Pterygota</taxon>
        <taxon>Neoptera</taxon>
        <taxon>Endopterygota</taxon>
        <taxon>Diptera</taxon>
        <taxon>Brachycera</taxon>
        <taxon>Muscomorpha</taxon>
        <taxon>Oestroidea</taxon>
        <taxon>Calliphoridae</taxon>
        <taxon>Luciliinae</taxon>
        <taxon>Lucilia</taxon>
    </lineage>
</organism>
<dbReference type="PANTHER" id="PTHR22803">
    <property type="entry name" value="MANNOSE, PHOSPHOLIPASE, LECTIN RECEPTOR RELATED"/>
    <property type="match status" value="1"/>
</dbReference>
<dbReference type="Proteomes" id="UP000037069">
    <property type="component" value="Unassembled WGS sequence"/>
</dbReference>
<feature type="domain" description="C-type lectin" evidence="3">
    <location>
        <begin position="27"/>
        <end position="147"/>
    </location>
</feature>
<dbReference type="InterPro" id="IPR018378">
    <property type="entry name" value="C-type_lectin_CS"/>
</dbReference>
<evidence type="ECO:0000256" key="1">
    <source>
        <dbReference type="ARBA" id="ARBA00023157"/>
    </source>
</evidence>
<evidence type="ECO:0000313" key="4">
    <source>
        <dbReference type="EMBL" id="KNC28725.1"/>
    </source>
</evidence>
<dbReference type="AlphaFoldDB" id="A0A0L0C8Z3"/>
<comment type="caution">
    <text evidence="4">The sequence shown here is derived from an EMBL/GenBank/DDBJ whole genome shotgun (WGS) entry which is preliminary data.</text>
</comment>
<reference evidence="4 5" key="1">
    <citation type="journal article" date="2015" name="Nat. Commun.">
        <title>Lucilia cuprina genome unlocks parasitic fly biology to underpin future interventions.</title>
        <authorList>
            <person name="Anstead C.A."/>
            <person name="Korhonen P.K."/>
            <person name="Young N.D."/>
            <person name="Hall R.S."/>
            <person name="Jex A.R."/>
            <person name="Murali S.C."/>
            <person name="Hughes D.S."/>
            <person name="Lee S.F."/>
            <person name="Perry T."/>
            <person name="Stroehlein A.J."/>
            <person name="Ansell B.R."/>
            <person name="Breugelmans B."/>
            <person name="Hofmann A."/>
            <person name="Qu J."/>
            <person name="Dugan S."/>
            <person name="Lee S.L."/>
            <person name="Chao H."/>
            <person name="Dinh H."/>
            <person name="Han Y."/>
            <person name="Doddapaneni H.V."/>
            <person name="Worley K.C."/>
            <person name="Muzny D.M."/>
            <person name="Ioannidis P."/>
            <person name="Waterhouse R.M."/>
            <person name="Zdobnov E.M."/>
            <person name="James P.J."/>
            <person name="Bagnall N.H."/>
            <person name="Kotze A.C."/>
            <person name="Gibbs R.A."/>
            <person name="Richards S."/>
            <person name="Batterham P."/>
            <person name="Gasser R.B."/>
        </authorList>
    </citation>
    <scope>NUCLEOTIDE SEQUENCE [LARGE SCALE GENOMIC DNA]</scope>
    <source>
        <strain evidence="4 5">LS</strain>
        <tissue evidence="4">Full body</tissue>
    </source>
</reference>
<name>A0A0L0C8Z3_LUCCU</name>
<dbReference type="Gene3D" id="3.10.100.10">
    <property type="entry name" value="Mannose-Binding Protein A, subunit A"/>
    <property type="match status" value="2"/>
</dbReference>
<evidence type="ECO:0000256" key="2">
    <source>
        <dbReference type="SAM" id="SignalP"/>
    </source>
</evidence>
<feature type="domain" description="C-type lectin" evidence="3">
    <location>
        <begin position="175"/>
        <end position="287"/>
    </location>
</feature>
<sequence length="315" mass="36821">MNSSRFCGIFLIVFSIFHVECKVYTTTNNITYYIEDKYAFTWYDAHLECSARDMALLTIDSKEKYDDIIELLISGKFKDKPPHLWIGAIGINRKFAWILTGKPIIPSLWCNICPNNHPNNENCVQVWANEHGLNDLNCDAKIGFVCENRIKLEDFVLSSTAKAGNFYTSPSNKIYYVEPVYSYKWFDAHIECYNRNMTLFTIENEDSFYDLYNVLISGKFNRKPPHLWIGAIGAQRKFTWILNGKPVIWKYSSFDNARNSENCLQMFENTKDLNDRNCVDLLGFVCEENRYQNNKCDQTKMAEKHIVLNIHQHKN</sequence>
<gene>
    <name evidence="4" type="ORF">FF38_09446</name>
</gene>
<keyword evidence="5" id="KW-1185">Reference proteome</keyword>
<evidence type="ECO:0000313" key="5">
    <source>
        <dbReference type="Proteomes" id="UP000037069"/>
    </source>
</evidence>
<protein>
    <recommendedName>
        <fullName evidence="3">C-type lectin domain-containing protein</fullName>
    </recommendedName>
</protein>
<keyword evidence="2" id="KW-0732">Signal</keyword>
<dbReference type="InterPro" id="IPR001304">
    <property type="entry name" value="C-type_lectin-like"/>
</dbReference>
<dbReference type="InterPro" id="IPR050111">
    <property type="entry name" value="C-type_lectin/snaclec_domain"/>
</dbReference>
<accession>A0A0L0C8Z3</accession>
<feature type="chain" id="PRO_5005535985" description="C-type lectin domain-containing protein" evidence="2">
    <location>
        <begin position="22"/>
        <end position="315"/>
    </location>
</feature>
<dbReference type="EMBL" id="JRES01000753">
    <property type="protein sequence ID" value="KNC28725.1"/>
    <property type="molecule type" value="Genomic_DNA"/>
</dbReference>
<keyword evidence="1" id="KW-1015">Disulfide bond</keyword>
<dbReference type="SUPFAM" id="SSF56436">
    <property type="entry name" value="C-type lectin-like"/>
    <property type="match status" value="2"/>
</dbReference>
<dbReference type="Pfam" id="PF00059">
    <property type="entry name" value="Lectin_C"/>
    <property type="match status" value="2"/>
</dbReference>
<dbReference type="InterPro" id="IPR016187">
    <property type="entry name" value="CTDL_fold"/>
</dbReference>
<dbReference type="CDD" id="cd00037">
    <property type="entry name" value="CLECT"/>
    <property type="match status" value="2"/>
</dbReference>
<evidence type="ECO:0000259" key="3">
    <source>
        <dbReference type="PROSITE" id="PS50041"/>
    </source>
</evidence>
<dbReference type="InterPro" id="IPR016186">
    <property type="entry name" value="C-type_lectin-like/link_sf"/>
</dbReference>
<feature type="signal peptide" evidence="2">
    <location>
        <begin position="1"/>
        <end position="21"/>
    </location>
</feature>